<comment type="caution">
    <text evidence="1">The sequence shown here is derived from an EMBL/GenBank/DDBJ whole genome shotgun (WGS) entry which is preliminary data.</text>
</comment>
<accession>A0A4R2KHQ3</accession>
<reference evidence="1 2" key="1">
    <citation type="submission" date="2019-03" db="EMBL/GenBank/DDBJ databases">
        <title>Genomic Encyclopedia of Type Strains, Phase IV (KMG-IV): sequencing the most valuable type-strain genomes for metagenomic binning, comparative biology and taxonomic classification.</title>
        <authorList>
            <person name="Goeker M."/>
        </authorList>
    </citation>
    <scope>NUCLEOTIDE SEQUENCE [LARGE SCALE GENOMIC DNA]</scope>
    <source>
        <strain evidence="1 2">DSM 102940</strain>
    </source>
</reference>
<dbReference type="Proteomes" id="UP000294919">
    <property type="component" value="Unassembled WGS sequence"/>
</dbReference>
<keyword evidence="2" id="KW-1185">Reference proteome</keyword>
<name>A0A4R2KHQ3_9FIRM</name>
<evidence type="ECO:0000313" key="1">
    <source>
        <dbReference type="EMBL" id="TCO69528.1"/>
    </source>
</evidence>
<gene>
    <name evidence="1" type="ORF">EV214_13152</name>
</gene>
<proteinExistence type="predicted"/>
<evidence type="ECO:0000313" key="2">
    <source>
        <dbReference type="Proteomes" id="UP000294919"/>
    </source>
</evidence>
<protein>
    <submittedName>
        <fullName evidence="1">Uncharacterized protein</fullName>
    </submittedName>
</protein>
<dbReference type="EMBL" id="SLWV01000031">
    <property type="protein sequence ID" value="TCO69528.1"/>
    <property type="molecule type" value="Genomic_DNA"/>
</dbReference>
<dbReference type="AlphaFoldDB" id="A0A4R2KHQ3"/>
<sequence length="120" mass="13898">MLNNIVEGIVKKNSNNPFSKKLEGLKIVASLDYWENKSFIVYGTNENKESQPEFLKLTQAIYEFNKEDMGLESLETFRKDWKDGLIDGHYVIPKEDLEITEILVRRGKDGNIDKGRNRST</sequence>
<organism evidence="1 2">
    <name type="scientific">Marinisporobacter balticus</name>
    <dbReference type="NCBI Taxonomy" id="2018667"/>
    <lineage>
        <taxon>Bacteria</taxon>
        <taxon>Bacillati</taxon>
        <taxon>Bacillota</taxon>
        <taxon>Clostridia</taxon>
        <taxon>Peptostreptococcales</taxon>
        <taxon>Thermotaleaceae</taxon>
        <taxon>Marinisporobacter</taxon>
    </lineage>
</organism>